<sequence>MKEIVDEINPSMLITPLNTTSIISLVEGNKHFTPTSTIPLVEELQILSIEVLVSPGGEPSTKMASHVLSNTQDLNESQNSFPDGSIQSEAQLDKERTGSHDVPKVKDEEEDENNRPLKWKVQRKMVQSSKEKENVTDERQRENPIPYLTWRTSQKLMADPKQPSKTKIEENQRRRRYSIGDEDLVPNVDMILKK</sequence>
<feature type="compositionally biased region" description="Polar residues" evidence="1">
    <location>
        <begin position="74"/>
        <end position="90"/>
    </location>
</feature>
<feature type="region of interest" description="Disordered" evidence="1">
    <location>
        <begin position="74"/>
        <end position="181"/>
    </location>
</feature>
<reference evidence="2 3" key="1">
    <citation type="submission" date="2020-09" db="EMBL/GenBank/DDBJ databases">
        <title>De no assembly of potato wild relative species, Solanum commersonii.</title>
        <authorList>
            <person name="Cho K."/>
        </authorList>
    </citation>
    <scope>NUCLEOTIDE SEQUENCE [LARGE SCALE GENOMIC DNA]</scope>
    <source>
        <strain evidence="2">LZ3.2</strain>
        <tissue evidence="2">Leaf</tissue>
    </source>
</reference>
<dbReference type="AlphaFoldDB" id="A0A9J5WXN9"/>
<evidence type="ECO:0000313" key="2">
    <source>
        <dbReference type="EMBL" id="KAG5580538.1"/>
    </source>
</evidence>
<dbReference type="EMBL" id="JACXVP010000010">
    <property type="protein sequence ID" value="KAG5580538.1"/>
    <property type="molecule type" value="Genomic_DNA"/>
</dbReference>
<accession>A0A9J5WXN9</accession>
<feature type="compositionally biased region" description="Basic and acidic residues" evidence="1">
    <location>
        <begin position="129"/>
        <end position="142"/>
    </location>
</feature>
<proteinExistence type="predicted"/>
<dbReference type="Proteomes" id="UP000824120">
    <property type="component" value="Chromosome 10"/>
</dbReference>
<organism evidence="2 3">
    <name type="scientific">Solanum commersonii</name>
    <name type="common">Commerson's wild potato</name>
    <name type="synonym">Commerson's nightshade</name>
    <dbReference type="NCBI Taxonomy" id="4109"/>
    <lineage>
        <taxon>Eukaryota</taxon>
        <taxon>Viridiplantae</taxon>
        <taxon>Streptophyta</taxon>
        <taxon>Embryophyta</taxon>
        <taxon>Tracheophyta</taxon>
        <taxon>Spermatophyta</taxon>
        <taxon>Magnoliopsida</taxon>
        <taxon>eudicotyledons</taxon>
        <taxon>Gunneridae</taxon>
        <taxon>Pentapetalae</taxon>
        <taxon>asterids</taxon>
        <taxon>lamiids</taxon>
        <taxon>Solanales</taxon>
        <taxon>Solanaceae</taxon>
        <taxon>Solanoideae</taxon>
        <taxon>Solaneae</taxon>
        <taxon>Solanum</taxon>
    </lineage>
</organism>
<evidence type="ECO:0000256" key="1">
    <source>
        <dbReference type="SAM" id="MobiDB-lite"/>
    </source>
</evidence>
<feature type="compositionally biased region" description="Basic and acidic residues" evidence="1">
    <location>
        <begin position="91"/>
        <end position="107"/>
    </location>
</feature>
<name>A0A9J5WXN9_SOLCO</name>
<evidence type="ECO:0000313" key="3">
    <source>
        <dbReference type="Proteomes" id="UP000824120"/>
    </source>
</evidence>
<comment type="caution">
    <text evidence="2">The sequence shown here is derived from an EMBL/GenBank/DDBJ whole genome shotgun (WGS) entry which is preliminary data.</text>
</comment>
<protein>
    <submittedName>
        <fullName evidence="2">Uncharacterized protein</fullName>
    </submittedName>
</protein>
<keyword evidence="3" id="KW-1185">Reference proteome</keyword>
<gene>
    <name evidence="2" type="ORF">H5410_051165</name>
</gene>